<dbReference type="Proteomes" id="UP000001070">
    <property type="component" value="Unassembled WGS sequence"/>
</dbReference>
<dbReference type="Pfam" id="PF02516">
    <property type="entry name" value="STT3"/>
    <property type="match status" value="1"/>
</dbReference>
<evidence type="ECO:0000259" key="21">
    <source>
        <dbReference type="Pfam" id="PF02516"/>
    </source>
</evidence>
<dbReference type="GO" id="GO:0043687">
    <property type="term" value="P:post-translational protein modification"/>
    <property type="evidence" value="ECO:0007669"/>
    <property type="project" value="TreeGrafter"/>
</dbReference>
<evidence type="ECO:0000256" key="12">
    <source>
        <dbReference type="ARBA" id="ARBA00022842"/>
    </source>
</evidence>
<dbReference type="FunFam" id="3.40.50.12610:FF:000002">
    <property type="entry name" value="dolichyl-diphosphooligosaccharide--protein glycosyltransferase subunit STT3A"/>
    <property type="match status" value="1"/>
</dbReference>
<comment type="subunit">
    <text evidence="19">Component of the oligosaccharyltransferase (OST) complex. There are 2 OST complexes, OST-A and OST-B, which contain STT3A or STT3B as catalytic subunit, respectively. OST-A and OST-B contain common core subunits RPN1, RPN2, OST48, OST4, DAD1 and TMEM258, and OST-A contains DC2/OSTC and KRTCAP2/KCP2 specific accessory subunits. OST-A complex assembly occurs through the formation of 3 subcomplexes. Subcomplex 1 contains RPN1 and TMEM258, subcomplex 2 contains the OST-A-specific subunits STT3A, DC2/OSTC, and KCP2 as well as the core subunit OST4, and subcomplex 3 contains RPN2, DAD1, and OST48. The OST-A complex can form stable complexes with the Sec61 complex or with both the Sec61 and TRAP complexes.</text>
</comment>
<dbReference type="GO" id="GO:0046872">
    <property type="term" value="F:metal ion binding"/>
    <property type="evidence" value="ECO:0007669"/>
    <property type="project" value="UniProtKB-KW"/>
</dbReference>
<feature type="transmembrane region" description="Helical" evidence="20">
    <location>
        <begin position="151"/>
        <end position="169"/>
    </location>
</feature>
<comment type="cofactor">
    <cofactor evidence="2">
        <name>Mg(2+)</name>
        <dbReference type="ChEBI" id="CHEBI:18420"/>
    </cofactor>
</comment>
<dbReference type="HOGENOM" id="CLU_009279_1_0_1"/>
<keyword evidence="12" id="KW-0460">Magnesium</keyword>
<keyword evidence="16" id="KW-0464">Manganese</keyword>
<protein>
    <recommendedName>
        <fullName evidence="17">Dolichyl-diphosphooligosaccharide--protein glycosyltransferase subunit STT3A</fullName>
        <ecNumber evidence="6">2.4.99.18</ecNumber>
    </recommendedName>
</protein>
<dbReference type="FunCoup" id="B4JIP5">
    <property type="interactions" value="1375"/>
</dbReference>
<feature type="transmembrane region" description="Helical" evidence="20">
    <location>
        <begin position="181"/>
        <end position="198"/>
    </location>
</feature>
<evidence type="ECO:0000256" key="18">
    <source>
        <dbReference type="ARBA" id="ARBA00048829"/>
    </source>
</evidence>
<comment type="pathway">
    <text evidence="4">Protein modification; protein glycosylation.</text>
</comment>
<keyword evidence="7" id="KW-0328">Glycosyltransferase</keyword>
<feature type="transmembrane region" description="Helical" evidence="20">
    <location>
        <begin position="473"/>
        <end position="491"/>
    </location>
</feature>
<evidence type="ECO:0000256" key="16">
    <source>
        <dbReference type="ARBA" id="ARBA00023211"/>
    </source>
</evidence>
<keyword evidence="9 20" id="KW-0812">Transmembrane</keyword>
<dbReference type="eggNOG" id="KOG2292">
    <property type="taxonomic scope" value="Eukaryota"/>
</dbReference>
<proteinExistence type="inferred from homology"/>
<dbReference type="PhylomeDB" id="B4JIP5"/>
<evidence type="ECO:0000256" key="6">
    <source>
        <dbReference type="ARBA" id="ARBA00012605"/>
    </source>
</evidence>
<comment type="cofactor">
    <cofactor evidence="1">
        <name>Mn(2+)</name>
        <dbReference type="ChEBI" id="CHEBI:29035"/>
    </cofactor>
</comment>
<dbReference type="PANTHER" id="PTHR13872">
    <property type="entry name" value="DOLICHYL-DIPHOSPHOOLIGOSACCHARIDE--PROTEIN GLYCOSYLTRANSFERASE SUBUNIT"/>
    <property type="match status" value="1"/>
</dbReference>
<evidence type="ECO:0000256" key="2">
    <source>
        <dbReference type="ARBA" id="ARBA00001946"/>
    </source>
</evidence>
<evidence type="ECO:0000259" key="22">
    <source>
        <dbReference type="Pfam" id="PF22627"/>
    </source>
</evidence>
<feature type="transmembrane region" description="Helical" evidence="20">
    <location>
        <begin position="210"/>
        <end position="236"/>
    </location>
</feature>
<dbReference type="UniPathway" id="UPA00378"/>
<keyword evidence="24" id="KW-1185">Reference proteome</keyword>
<evidence type="ECO:0000256" key="8">
    <source>
        <dbReference type="ARBA" id="ARBA00022679"/>
    </source>
</evidence>
<evidence type="ECO:0000313" key="23">
    <source>
        <dbReference type="EMBL" id="EDW00492.1"/>
    </source>
</evidence>
<feature type="transmembrane region" description="Helical" evidence="20">
    <location>
        <begin position="279"/>
        <end position="297"/>
    </location>
</feature>
<dbReference type="InParanoid" id="B4JIP5"/>
<feature type="transmembrane region" description="Helical" evidence="20">
    <location>
        <begin position="126"/>
        <end position="145"/>
    </location>
</feature>
<evidence type="ECO:0000256" key="20">
    <source>
        <dbReference type="SAM" id="Phobius"/>
    </source>
</evidence>
<evidence type="ECO:0000256" key="13">
    <source>
        <dbReference type="ARBA" id="ARBA00022989"/>
    </source>
</evidence>
<dbReference type="OrthoDB" id="10261066at2759"/>
<dbReference type="GO" id="GO:0005789">
    <property type="term" value="C:endoplasmic reticulum membrane"/>
    <property type="evidence" value="ECO:0007669"/>
    <property type="project" value="UniProtKB-SubCell"/>
</dbReference>
<comment type="similarity">
    <text evidence="5">Belongs to the STT3 family.</text>
</comment>
<dbReference type="KEGG" id="dgr:6564779"/>
<keyword evidence="15" id="KW-0325">Glycoprotein</keyword>
<evidence type="ECO:0000256" key="19">
    <source>
        <dbReference type="ARBA" id="ARBA00062993"/>
    </source>
</evidence>
<feature type="transmembrane region" description="Helical" evidence="20">
    <location>
        <begin position="309"/>
        <end position="330"/>
    </location>
</feature>
<reference evidence="23 24" key="1">
    <citation type="journal article" date="2007" name="Nature">
        <title>Evolution of genes and genomes on the Drosophila phylogeny.</title>
        <authorList>
            <consortium name="Drosophila 12 Genomes Consortium"/>
            <person name="Clark A.G."/>
            <person name="Eisen M.B."/>
            <person name="Smith D.R."/>
            <person name="Bergman C.M."/>
            <person name="Oliver B."/>
            <person name="Markow T.A."/>
            <person name="Kaufman T.C."/>
            <person name="Kellis M."/>
            <person name="Gelbart W."/>
            <person name="Iyer V.N."/>
            <person name="Pollard D.A."/>
            <person name="Sackton T.B."/>
            <person name="Larracuente A.M."/>
            <person name="Singh N.D."/>
            <person name="Abad J.P."/>
            <person name="Abt D.N."/>
            <person name="Adryan B."/>
            <person name="Aguade M."/>
            <person name="Akashi H."/>
            <person name="Anderson W.W."/>
            <person name="Aquadro C.F."/>
            <person name="Ardell D.H."/>
            <person name="Arguello R."/>
            <person name="Artieri C.G."/>
            <person name="Barbash D.A."/>
            <person name="Barker D."/>
            <person name="Barsanti P."/>
            <person name="Batterham P."/>
            <person name="Batzoglou S."/>
            <person name="Begun D."/>
            <person name="Bhutkar A."/>
            <person name="Blanco E."/>
            <person name="Bosak S.A."/>
            <person name="Bradley R.K."/>
            <person name="Brand A.D."/>
            <person name="Brent M.R."/>
            <person name="Brooks A.N."/>
            <person name="Brown R.H."/>
            <person name="Butlin R.K."/>
            <person name="Caggese C."/>
            <person name="Calvi B.R."/>
            <person name="Bernardo de Carvalho A."/>
            <person name="Caspi A."/>
            <person name="Castrezana S."/>
            <person name="Celniker S.E."/>
            <person name="Chang J.L."/>
            <person name="Chapple C."/>
            <person name="Chatterji S."/>
            <person name="Chinwalla A."/>
            <person name="Civetta A."/>
            <person name="Clifton S.W."/>
            <person name="Comeron J.M."/>
            <person name="Costello J.C."/>
            <person name="Coyne J.A."/>
            <person name="Daub J."/>
            <person name="David R.G."/>
            <person name="Delcher A.L."/>
            <person name="Delehaunty K."/>
            <person name="Do C.B."/>
            <person name="Ebling H."/>
            <person name="Edwards K."/>
            <person name="Eickbush T."/>
            <person name="Evans J.D."/>
            <person name="Filipski A."/>
            <person name="Findeiss S."/>
            <person name="Freyhult E."/>
            <person name="Fulton L."/>
            <person name="Fulton R."/>
            <person name="Garcia A.C."/>
            <person name="Gardiner A."/>
            <person name="Garfield D.A."/>
            <person name="Garvin B.E."/>
            <person name="Gibson G."/>
            <person name="Gilbert D."/>
            <person name="Gnerre S."/>
            <person name="Godfrey J."/>
            <person name="Good R."/>
            <person name="Gotea V."/>
            <person name="Gravely B."/>
            <person name="Greenberg A.J."/>
            <person name="Griffiths-Jones S."/>
            <person name="Gross S."/>
            <person name="Guigo R."/>
            <person name="Gustafson E.A."/>
            <person name="Haerty W."/>
            <person name="Hahn M.W."/>
            <person name="Halligan D.L."/>
            <person name="Halpern A.L."/>
            <person name="Halter G.M."/>
            <person name="Han M.V."/>
            <person name="Heger A."/>
            <person name="Hillier L."/>
            <person name="Hinrichs A.S."/>
            <person name="Holmes I."/>
            <person name="Hoskins R.A."/>
            <person name="Hubisz M.J."/>
            <person name="Hultmark D."/>
            <person name="Huntley M.A."/>
            <person name="Jaffe D.B."/>
            <person name="Jagadeeshan S."/>
            <person name="Jeck W.R."/>
            <person name="Johnson J."/>
            <person name="Jones C.D."/>
            <person name="Jordan W.C."/>
            <person name="Karpen G.H."/>
            <person name="Kataoka E."/>
            <person name="Keightley P.D."/>
            <person name="Kheradpour P."/>
            <person name="Kirkness E.F."/>
            <person name="Koerich L.B."/>
            <person name="Kristiansen K."/>
            <person name="Kudrna D."/>
            <person name="Kulathinal R.J."/>
            <person name="Kumar S."/>
            <person name="Kwok R."/>
            <person name="Lander E."/>
            <person name="Langley C.H."/>
            <person name="Lapoint R."/>
            <person name="Lazzaro B.P."/>
            <person name="Lee S.J."/>
            <person name="Levesque L."/>
            <person name="Li R."/>
            <person name="Lin C.F."/>
            <person name="Lin M.F."/>
            <person name="Lindblad-Toh K."/>
            <person name="Llopart A."/>
            <person name="Long M."/>
            <person name="Low L."/>
            <person name="Lozovsky E."/>
            <person name="Lu J."/>
            <person name="Luo M."/>
            <person name="Machado C.A."/>
            <person name="Makalowski W."/>
            <person name="Marzo M."/>
            <person name="Matsuda M."/>
            <person name="Matzkin L."/>
            <person name="McAllister B."/>
            <person name="McBride C.S."/>
            <person name="McKernan B."/>
            <person name="McKernan K."/>
            <person name="Mendez-Lago M."/>
            <person name="Minx P."/>
            <person name="Mollenhauer M.U."/>
            <person name="Montooth K."/>
            <person name="Mount S.M."/>
            <person name="Mu X."/>
            <person name="Myers E."/>
            <person name="Negre B."/>
            <person name="Newfeld S."/>
            <person name="Nielsen R."/>
            <person name="Noor M.A."/>
            <person name="O'Grady P."/>
            <person name="Pachter L."/>
            <person name="Papaceit M."/>
            <person name="Parisi M.J."/>
            <person name="Parisi M."/>
            <person name="Parts L."/>
            <person name="Pedersen J.S."/>
            <person name="Pesole G."/>
            <person name="Phillippy A.M."/>
            <person name="Ponting C.P."/>
            <person name="Pop M."/>
            <person name="Porcelli D."/>
            <person name="Powell J.R."/>
            <person name="Prohaska S."/>
            <person name="Pruitt K."/>
            <person name="Puig M."/>
            <person name="Quesneville H."/>
            <person name="Ram K.R."/>
            <person name="Rand D."/>
            <person name="Rasmussen M.D."/>
            <person name="Reed L.K."/>
            <person name="Reenan R."/>
            <person name="Reily A."/>
            <person name="Remington K.A."/>
            <person name="Rieger T.T."/>
            <person name="Ritchie M.G."/>
            <person name="Robin C."/>
            <person name="Rogers Y.H."/>
            <person name="Rohde C."/>
            <person name="Rozas J."/>
            <person name="Rubenfield M.J."/>
            <person name="Ruiz A."/>
            <person name="Russo S."/>
            <person name="Salzberg S.L."/>
            <person name="Sanchez-Gracia A."/>
            <person name="Saranga D.J."/>
            <person name="Sato H."/>
            <person name="Schaeffer S.W."/>
            <person name="Schatz M.C."/>
            <person name="Schlenke T."/>
            <person name="Schwartz R."/>
            <person name="Segarra C."/>
            <person name="Singh R.S."/>
            <person name="Sirot L."/>
            <person name="Sirota M."/>
            <person name="Sisneros N.B."/>
            <person name="Smith C.D."/>
            <person name="Smith T.F."/>
            <person name="Spieth J."/>
            <person name="Stage D.E."/>
            <person name="Stark A."/>
            <person name="Stephan W."/>
            <person name="Strausberg R.L."/>
            <person name="Strempel S."/>
            <person name="Sturgill D."/>
            <person name="Sutton G."/>
            <person name="Sutton G.G."/>
            <person name="Tao W."/>
            <person name="Teichmann S."/>
            <person name="Tobari Y.N."/>
            <person name="Tomimura Y."/>
            <person name="Tsolas J.M."/>
            <person name="Valente V.L."/>
            <person name="Venter E."/>
            <person name="Venter J.C."/>
            <person name="Vicario S."/>
            <person name="Vieira F.G."/>
            <person name="Vilella A.J."/>
            <person name="Villasante A."/>
            <person name="Walenz B."/>
            <person name="Wang J."/>
            <person name="Wasserman M."/>
            <person name="Watts T."/>
            <person name="Wilson D."/>
            <person name="Wilson R.K."/>
            <person name="Wing R.A."/>
            <person name="Wolfner M.F."/>
            <person name="Wong A."/>
            <person name="Wong G.K."/>
            <person name="Wu C.I."/>
            <person name="Wu G."/>
            <person name="Yamamoto D."/>
            <person name="Yang H.P."/>
            <person name="Yang S.P."/>
            <person name="Yorke J.A."/>
            <person name="Yoshida K."/>
            <person name="Zdobnov E."/>
            <person name="Zhang P."/>
            <person name="Zhang Y."/>
            <person name="Zimin A.V."/>
            <person name="Baldwin J."/>
            <person name="Abdouelleil A."/>
            <person name="Abdulkadir J."/>
            <person name="Abebe A."/>
            <person name="Abera B."/>
            <person name="Abreu J."/>
            <person name="Acer S.C."/>
            <person name="Aftuck L."/>
            <person name="Alexander A."/>
            <person name="An P."/>
            <person name="Anderson E."/>
            <person name="Anderson S."/>
            <person name="Arachi H."/>
            <person name="Azer M."/>
            <person name="Bachantsang P."/>
            <person name="Barry A."/>
            <person name="Bayul T."/>
            <person name="Berlin A."/>
            <person name="Bessette D."/>
            <person name="Bloom T."/>
            <person name="Blye J."/>
            <person name="Boguslavskiy L."/>
            <person name="Bonnet C."/>
            <person name="Boukhgalter B."/>
            <person name="Bourzgui I."/>
            <person name="Brown A."/>
            <person name="Cahill P."/>
            <person name="Channer S."/>
            <person name="Cheshatsang Y."/>
            <person name="Chuda L."/>
            <person name="Citroen M."/>
            <person name="Collymore A."/>
            <person name="Cooke P."/>
            <person name="Costello M."/>
            <person name="D'Aco K."/>
            <person name="Daza R."/>
            <person name="De Haan G."/>
            <person name="DeGray S."/>
            <person name="DeMaso C."/>
            <person name="Dhargay N."/>
            <person name="Dooley K."/>
            <person name="Dooley E."/>
            <person name="Doricent M."/>
            <person name="Dorje P."/>
            <person name="Dorjee K."/>
            <person name="Dupes A."/>
            <person name="Elong R."/>
            <person name="Falk J."/>
            <person name="Farina A."/>
            <person name="Faro S."/>
            <person name="Ferguson D."/>
            <person name="Fisher S."/>
            <person name="Foley C.D."/>
            <person name="Franke A."/>
            <person name="Friedrich D."/>
            <person name="Gadbois L."/>
            <person name="Gearin G."/>
            <person name="Gearin C.R."/>
            <person name="Giannoukos G."/>
            <person name="Goode T."/>
            <person name="Graham J."/>
            <person name="Grandbois E."/>
            <person name="Grewal S."/>
            <person name="Gyaltsen K."/>
            <person name="Hafez N."/>
            <person name="Hagos B."/>
            <person name="Hall J."/>
            <person name="Henson C."/>
            <person name="Hollinger A."/>
            <person name="Honan T."/>
            <person name="Huard M.D."/>
            <person name="Hughes L."/>
            <person name="Hurhula B."/>
            <person name="Husby M.E."/>
            <person name="Kamat A."/>
            <person name="Kanga B."/>
            <person name="Kashin S."/>
            <person name="Khazanovich D."/>
            <person name="Kisner P."/>
            <person name="Lance K."/>
            <person name="Lara M."/>
            <person name="Lee W."/>
            <person name="Lennon N."/>
            <person name="Letendre F."/>
            <person name="LeVine R."/>
            <person name="Lipovsky A."/>
            <person name="Liu X."/>
            <person name="Liu J."/>
            <person name="Liu S."/>
            <person name="Lokyitsang T."/>
            <person name="Lokyitsang Y."/>
            <person name="Lubonja R."/>
            <person name="Lui A."/>
            <person name="MacDonald P."/>
            <person name="Magnisalis V."/>
            <person name="Maru K."/>
            <person name="Matthews C."/>
            <person name="McCusker W."/>
            <person name="McDonough S."/>
            <person name="Mehta T."/>
            <person name="Meldrim J."/>
            <person name="Meneus L."/>
            <person name="Mihai O."/>
            <person name="Mihalev A."/>
            <person name="Mihova T."/>
            <person name="Mittelman R."/>
            <person name="Mlenga V."/>
            <person name="Montmayeur A."/>
            <person name="Mulrain L."/>
            <person name="Navidi A."/>
            <person name="Naylor J."/>
            <person name="Negash T."/>
            <person name="Nguyen T."/>
            <person name="Nguyen N."/>
            <person name="Nicol R."/>
            <person name="Norbu C."/>
            <person name="Norbu N."/>
            <person name="Novod N."/>
            <person name="O'Neill B."/>
            <person name="Osman S."/>
            <person name="Markiewicz E."/>
            <person name="Oyono O.L."/>
            <person name="Patti C."/>
            <person name="Phunkhang P."/>
            <person name="Pierre F."/>
            <person name="Priest M."/>
            <person name="Raghuraman S."/>
            <person name="Rege F."/>
            <person name="Reyes R."/>
            <person name="Rise C."/>
            <person name="Rogov P."/>
            <person name="Ross K."/>
            <person name="Ryan E."/>
            <person name="Settipalli S."/>
            <person name="Shea T."/>
            <person name="Sherpa N."/>
            <person name="Shi L."/>
            <person name="Shih D."/>
            <person name="Sparrow T."/>
            <person name="Spaulding J."/>
            <person name="Stalker J."/>
            <person name="Stange-Thomann N."/>
            <person name="Stavropoulos S."/>
            <person name="Stone C."/>
            <person name="Strader C."/>
            <person name="Tesfaye S."/>
            <person name="Thomson T."/>
            <person name="Thoulutsang Y."/>
            <person name="Thoulutsang D."/>
            <person name="Topham K."/>
            <person name="Topping I."/>
            <person name="Tsamla T."/>
            <person name="Vassiliev H."/>
            <person name="Vo A."/>
            <person name="Wangchuk T."/>
            <person name="Wangdi T."/>
            <person name="Weiand M."/>
            <person name="Wilkinson J."/>
            <person name="Wilson A."/>
            <person name="Yadav S."/>
            <person name="Young G."/>
            <person name="Yu Q."/>
            <person name="Zembek L."/>
            <person name="Zhong D."/>
            <person name="Zimmer A."/>
            <person name="Zwirko Z."/>
            <person name="Jaffe D.B."/>
            <person name="Alvarez P."/>
            <person name="Brockman W."/>
            <person name="Butler J."/>
            <person name="Chin C."/>
            <person name="Gnerre S."/>
            <person name="Grabherr M."/>
            <person name="Kleber M."/>
            <person name="Mauceli E."/>
            <person name="MacCallum I."/>
        </authorList>
    </citation>
    <scope>NUCLEOTIDE SEQUENCE [LARGE SCALE GENOMIC DNA]</scope>
    <source>
        <strain evidence="24">Tucson 15287-2541.00</strain>
    </source>
</reference>
<name>B4JIP5_DROGR</name>
<evidence type="ECO:0000256" key="7">
    <source>
        <dbReference type="ARBA" id="ARBA00022676"/>
    </source>
</evidence>
<dbReference type="STRING" id="7222.B4JIP5"/>
<feature type="domain" description="AglB-like core" evidence="22">
    <location>
        <begin position="530"/>
        <end position="597"/>
    </location>
</feature>
<feature type="transmembrane region" description="Helical" evidence="20">
    <location>
        <begin position="421"/>
        <end position="441"/>
    </location>
</feature>
<dbReference type="GO" id="GO:0004579">
    <property type="term" value="F:dolichyl-diphosphooligosaccharide-protein glycotransferase activity"/>
    <property type="evidence" value="ECO:0007669"/>
    <property type="project" value="UniProtKB-EC"/>
</dbReference>
<evidence type="ECO:0000256" key="5">
    <source>
        <dbReference type="ARBA" id="ARBA00010810"/>
    </source>
</evidence>
<keyword evidence="10" id="KW-0479">Metal-binding</keyword>
<feature type="transmembrane region" description="Helical" evidence="20">
    <location>
        <begin position="94"/>
        <end position="114"/>
    </location>
</feature>
<evidence type="ECO:0000256" key="17">
    <source>
        <dbReference type="ARBA" id="ARBA00040922"/>
    </source>
</evidence>
<feature type="transmembrane region" description="Helical" evidence="20">
    <location>
        <begin position="397"/>
        <end position="415"/>
    </location>
</feature>
<comment type="catalytic activity">
    <reaction evidence="18">
        <text>a di-trans,poly-cis-dolichyl diphosphooligosaccharide + L-asparaginyl-[protein] = N(4)-(oligosaccharide-(1-&gt;4)-N-acetyl-beta-D-glucosaminyl-(1-&gt;4)-N-acetyl-beta-D-glucosaminyl)-L-asparaginyl-[protein] + a di-trans,poly-cis-dolichyl diphosphate + H(+)</text>
        <dbReference type="Rhea" id="RHEA:22980"/>
        <dbReference type="Rhea" id="RHEA-COMP:12804"/>
        <dbReference type="Rhea" id="RHEA-COMP:12805"/>
        <dbReference type="Rhea" id="RHEA-COMP:19506"/>
        <dbReference type="Rhea" id="RHEA-COMP:19509"/>
        <dbReference type="ChEBI" id="CHEBI:15378"/>
        <dbReference type="ChEBI" id="CHEBI:50347"/>
        <dbReference type="ChEBI" id="CHEBI:57497"/>
        <dbReference type="ChEBI" id="CHEBI:57570"/>
        <dbReference type="ChEBI" id="CHEBI:132529"/>
        <dbReference type="EC" id="2.4.99.18"/>
    </reaction>
</comment>
<evidence type="ECO:0000313" key="24">
    <source>
        <dbReference type="Proteomes" id="UP000001070"/>
    </source>
</evidence>
<keyword evidence="13 20" id="KW-1133">Transmembrane helix</keyword>
<dbReference type="AlphaFoldDB" id="B4JIP5"/>
<keyword evidence="8" id="KW-0808">Transferase</keyword>
<accession>B4JIP5</accession>
<evidence type="ECO:0000256" key="3">
    <source>
        <dbReference type="ARBA" id="ARBA00004477"/>
    </source>
</evidence>
<dbReference type="InterPro" id="IPR048307">
    <property type="entry name" value="STT3_N"/>
</dbReference>
<keyword evidence="14 20" id="KW-0472">Membrane</keyword>
<dbReference type="InterPro" id="IPR003674">
    <property type="entry name" value="Oligo_trans_STT3"/>
</dbReference>
<dbReference type="Gene3D" id="3.40.50.12610">
    <property type="match status" value="1"/>
</dbReference>
<evidence type="ECO:0000256" key="14">
    <source>
        <dbReference type="ARBA" id="ARBA00023136"/>
    </source>
</evidence>
<evidence type="ECO:0000256" key="10">
    <source>
        <dbReference type="ARBA" id="ARBA00022723"/>
    </source>
</evidence>
<feature type="transmembrane region" description="Helical" evidence="20">
    <location>
        <begin position="248"/>
        <end position="267"/>
    </location>
</feature>
<evidence type="ECO:0000256" key="15">
    <source>
        <dbReference type="ARBA" id="ARBA00023180"/>
    </source>
</evidence>
<comment type="subcellular location">
    <subcellularLocation>
        <location evidence="3">Endoplasmic reticulum membrane</location>
        <topology evidence="3">Multi-pass membrane protein</topology>
    </subcellularLocation>
</comment>
<feature type="transmembrane region" description="Helical" evidence="20">
    <location>
        <begin position="371"/>
        <end position="390"/>
    </location>
</feature>
<dbReference type="PANTHER" id="PTHR13872:SF43">
    <property type="entry name" value="DOLICHYL-DIPHOSPHOOLIGOSACCHARIDE--PROTEIN GLYCOSYLTRANSFERASE SUBUNIT STT3A"/>
    <property type="match status" value="1"/>
</dbReference>
<gene>
    <name evidence="23" type="primary">Dgri\GH12900</name>
    <name evidence="23" type="ORF">Dgri_GH12900</name>
</gene>
<evidence type="ECO:0000256" key="4">
    <source>
        <dbReference type="ARBA" id="ARBA00004922"/>
    </source>
</evidence>
<feature type="transmembrane region" description="Helical" evidence="20">
    <location>
        <begin position="28"/>
        <end position="47"/>
    </location>
</feature>
<evidence type="ECO:0000256" key="11">
    <source>
        <dbReference type="ARBA" id="ARBA00022824"/>
    </source>
</evidence>
<sequence length="719" mass="81273">MTVDTSNVSGGAGTKAKGFLTWEKQEHLVKLAILILAAVLSFATRLFSVLRFESVIHEFDPYFNYRTTRFLAEQGFYKFHNWFDDRAWYPLGRIIGGTIYPGLMVTSAALYRLMWMLNVTIDIRNVCVFLAPFFSSLTTLVTYALTKEIHSTGAGLVAAALISIVPGYISRSVAGSYDNEGIAIFCMLFTYYLWIKAVKTGTIFWSAMSALAYFYMVSSWGGYVFLINLIPLHVLALMITGRFSHRIYIAYSTLYCVGTILSMQISFVGFQPIQSSEHMLALGVFGLCQIHAFVDYLRSRMPKDHFDLLFKTLVSSVVSLVLIVGTLLTLTGKVSPWTGRFYSLLDPSYAKNHIPIIASVSEHQPTSWSSFYFDLQILVFLFPAGLYCCFSRLTDSNIFIILYGVTSIYFAGVMVRLMLVLAPVMCVLSGIAISHLLAKYIKCVDTSSSKAATESKRQHKKLEQQSGGVKSEVAIGFVSIITLMLIVYTFHCTWVTSEAYSSPSIVLSARSHDGGRIIFDDFREAYYWLQMNTPENARIMSWWDYGYQITAMANRTILVDNNTWNNTHISRVGQAMASSEEKAYEIMRELDVDYVLVIFGGLTGYSSDDINKFLWMVRIGGSTDRGAHIKEKDYYAANGEFRVDKEGSPTLLNCLMYKMCYYRFGQMYTEGGKAQGYDRVRASEIGNKDFELDVLEEAYTTEHWLVRIYKVKDLPNRGV</sequence>
<dbReference type="Pfam" id="PF22627">
    <property type="entry name" value="AglB_core-like"/>
    <property type="match status" value="1"/>
</dbReference>
<feature type="domain" description="Oligosaccharyl transferase STT3 N-terminal" evidence="21">
    <location>
        <begin position="29"/>
        <end position="428"/>
    </location>
</feature>
<dbReference type="GO" id="GO:0018279">
    <property type="term" value="P:protein N-linked glycosylation via asparagine"/>
    <property type="evidence" value="ECO:0007669"/>
    <property type="project" value="TreeGrafter"/>
</dbReference>
<dbReference type="EC" id="2.4.99.18" evidence="6"/>
<dbReference type="OMA" id="TWYAIGT"/>
<evidence type="ECO:0000256" key="1">
    <source>
        <dbReference type="ARBA" id="ARBA00001936"/>
    </source>
</evidence>
<keyword evidence="11" id="KW-0256">Endoplasmic reticulum</keyword>
<dbReference type="EMBL" id="CH916370">
    <property type="protein sequence ID" value="EDW00492.1"/>
    <property type="molecule type" value="Genomic_DNA"/>
</dbReference>
<dbReference type="InterPro" id="IPR054479">
    <property type="entry name" value="AglB-like_core"/>
</dbReference>
<evidence type="ECO:0000256" key="9">
    <source>
        <dbReference type="ARBA" id="ARBA00022692"/>
    </source>
</evidence>
<organism evidence="24">
    <name type="scientific">Drosophila grimshawi</name>
    <name type="common">Hawaiian fruit fly</name>
    <name type="synonym">Idiomyia grimshawi</name>
    <dbReference type="NCBI Taxonomy" id="7222"/>
    <lineage>
        <taxon>Eukaryota</taxon>
        <taxon>Metazoa</taxon>
        <taxon>Ecdysozoa</taxon>
        <taxon>Arthropoda</taxon>
        <taxon>Hexapoda</taxon>
        <taxon>Insecta</taxon>
        <taxon>Pterygota</taxon>
        <taxon>Neoptera</taxon>
        <taxon>Endopterygota</taxon>
        <taxon>Diptera</taxon>
        <taxon>Brachycera</taxon>
        <taxon>Muscomorpha</taxon>
        <taxon>Ephydroidea</taxon>
        <taxon>Drosophilidae</taxon>
        <taxon>Drosophila</taxon>
        <taxon>Hawaiian Drosophila</taxon>
    </lineage>
</organism>